<comment type="caution">
    <text evidence="1">The sequence shown here is derived from an EMBL/GenBank/DDBJ whole genome shotgun (WGS) entry which is preliminary data.</text>
</comment>
<accession>A0AAJ2MU29</accession>
<evidence type="ECO:0000313" key="2">
    <source>
        <dbReference type="Proteomes" id="UP001251948"/>
    </source>
</evidence>
<gene>
    <name evidence="1" type="ORF">ROV92_03435</name>
</gene>
<name>A0AAJ2MU29_STEMA</name>
<protein>
    <submittedName>
        <fullName evidence="1">Uncharacterized protein</fullName>
    </submittedName>
</protein>
<sequence>MHRQVISLIATFAAATALPAHSKELPPVIELHARCVDDAQCRFRGQTLNVELELRNSGSEPVSLPLEYIRSRGPSVKVKDNHSGKTTALRSGMAAAALRDQMQELRAGQSLRIGFPIKPQELTRFALRPMDVTLQLSVNLTPGAGSTEAQVVQAQLRVLDAD</sequence>
<dbReference type="EMBL" id="JAVSKO010000001">
    <property type="protein sequence ID" value="MDT3467052.1"/>
    <property type="molecule type" value="Genomic_DNA"/>
</dbReference>
<proteinExistence type="predicted"/>
<organism evidence="1 2">
    <name type="scientific">Stenotrophomonas maltophilia</name>
    <name type="common">Pseudomonas maltophilia</name>
    <name type="synonym">Xanthomonas maltophilia</name>
    <dbReference type="NCBI Taxonomy" id="40324"/>
    <lineage>
        <taxon>Bacteria</taxon>
        <taxon>Pseudomonadati</taxon>
        <taxon>Pseudomonadota</taxon>
        <taxon>Gammaproteobacteria</taxon>
        <taxon>Lysobacterales</taxon>
        <taxon>Lysobacteraceae</taxon>
        <taxon>Stenotrophomonas</taxon>
        <taxon>Stenotrophomonas maltophilia group</taxon>
    </lineage>
</organism>
<evidence type="ECO:0000313" key="1">
    <source>
        <dbReference type="EMBL" id="MDT3467052.1"/>
    </source>
</evidence>
<dbReference type="AlphaFoldDB" id="A0AAJ2MU29"/>
<dbReference type="RefSeq" id="WP_006424058.1">
    <property type="nucleotide sequence ID" value="NZ_JAJNMF010000006.1"/>
</dbReference>
<reference evidence="1" key="1">
    <citation type="submission" date="2023-07" db="EMBL/GenBank/DDBJ databases">
        <title>Comparative genomics of clinical Stenotrophomonas maltophilia isolates reveals regions of diversity which correlate with colonization and persistence in vivo.</title>
        <authorList>
            <person name="Mcdaniel M.S."/>
            <person name="Swords W.E."/>
            <person name="Sumpter N.A."/>
            <person name="Lindgren N.R."/>
            <person name="Billiot C.E."/>
        </authorList>
    </citation>
    <scope>NUCLEOTIDE SEQUENCE</scope>
    <source>
        <strain evidence="1">Ism4</strain>
    </source>
</reference>
<dbReference type="Proteomes" id="UP001251948">
    <property type="component" value="Unassembled WGS sequence"/>
</dbReference>